<sequence length="203" mass="22390">MDMATPDYDGSVPDPDEKSNDNNNDDAAHRKAAGLRPILRLGSDDRLAKIVPETDSRAVVIYCSTFVRDFVARDFNFCAAKFTVARGGKLRALDSVFREAEDGFAKALGWLEHRPSLDLPLITDRQDIEIKHPLAGRLVRLLNQHDRIFTSSLFAMAAGSISATDRSNAIEHASRRLSLIHAICMPDNDQFAEGGSRLNAPGR</sequence>
<evidence type="ECO:0000256" key="1">
    <source>
        <dbReference type="SAM" id="MobiDB-lite"/>
    </source>
</evidence>
<evidence type="ECO:0000313" key="2">
    <source>
        <dbReference type="EMBL" id="CAG9183691.1"/>
    </source>
</evidence>
<proteinExistence type="predicted"/>
<accession>A0ABM8XTJ8</accession>
<comment type="caution">
    <text evidence="2">The sequence shown here is derived from an EMBL/GenBank/DDBJ whole genome shotgun (WGS) entry which is preliminary data.</text>
</comment>
<organism evidence="2 3">
    <name type="scientific">Cupriavidus pinatubonensis</name>
    <dbReference type="NCBI Taxonomy" id="248026"/>
    <lineage>
        <taxon>Bacteria</taxon>
        <taxon>Pseudomonadati</taxon>
        <taxon>Pseudomonadota</taxon>
        <taxon>Betaproteobacteria</taxon>
        <taxon>Burkholderiales</taxon>
        <taxon>Burkholderiaceae</taxon>
        <taxon>Cupriavidus</taxon>
    </lineage>
</organism>
<dbReference type="Proteomes" id="UP000701702">
    <property type="component" value="Unassembled WGS sequence"/>
</dbReference>
<dbReference type="EMBL" id="CAJZAF010000035">
    <property type="protein sequence ID" value="CAG9183691.1"/>
    <property type="molecule type" value="Genomic_DNA"/>
</dbReference>
<protein>
    <submittedName>
        <fullName evidence="2">Uncharacterized protein</fullName>
    </submittedName>
</protein>
<feature type="region of interest" description="Disordered" evidence="1">
    <location>
        <begin position="1"/>
        <end position="29"/>
    </location>
</feature>
<name>A0ABM8XTJ8_9BURK</name>
<gene>
    <name evidence="2" type="ORF">LMG23994_05222</name>
</gene>
<keyword evidence="3" id="KW-1185">Reference proteome</keyword>
<reference evidence="2 3" key="1">
    <citation type="submission" date="2021-08" db="EMBL/GenBank/DDBJ databases">
        <authorList>
            <person name="Peeters C."/>
        </authorList>
    </citation>
    <scope>NUCLEOTIDE SEQUENCE [LARGE SCALE GENOMIC DNA]</scope>
    <source>
        <strain evidence="2 3">LMG 23994</strain>
    </source>
</reference>
<evidence type="ECO:0000313" key="3">
    <source>
        <dbReference type="Proteomes" id="UP000701702"/>
    </source>
</evidence>